<evidence type="ECO:0000313" key="6">
    <source>
        <dbReference type="Proteomes" id="UP000183700"/>
    </source>
</evidence>
<organism evidence="5 6">
    <name type="scientific">Enterococcus devriesei</name>
    <dbReference type="NCBI Taxonomy" id="319970"/>
    <lineage>
        <taxon>Bacteria</taxon>
        <taxon>Bacillati</taxon>
        <taxon>Bacillota</taxon>
        <taxon>Bacilli</taxon>
        <taxon>Lactobacillales</taxon>
        <taxon>Enterococcaceae</taxon>
        <taxon>Enterococcus</taxon>
    </lineage>
</organism>
<comment type="caution">
    <text evidence="5">The sequence shown here is derived from an EMBL/GenBank/DDBJ whole genome shotgun (WGS) entry which is preliminary data.</text>
</comment>
<evidence type="ECO:0000259" key="4">
    <source>
        <dbReference type="Pfam" id="PF17802"/>
    </source>
</evidence>
<dbReference type="InterPro" id="IPR013783">
    <property type="entry name" value="Ig-like_fold"/>
</dbReference>
<keyword evidence="3" id="KW-0732">Signal</keyword>
<dbReference type="EMBL" id="JXKM01000007">
    <property type="protein sequence ID" value="OJG35394.1"/>
    <property type="molecule type" value="Genomic_DNA"/>
</dbReference>
<dbReference type="SUPFAM" id="SSF49478">
    <property type="entry name" value="Cna protein B-type domain"/>
    <property type="match status" value="2"/>
</dbReference>
<dbReference type="STRING" id="319970.RV00_GL002948"/>
<feature type="domain" description="SpaA-like prealbumin fold" evidence="4">
    <location>
        <begin position="12"/>
        <end position="89"/>
    </location>
</feature>
<evidence type="ECO:0000313" key="5">
    <source>
        <dbReference type="EMBL" id="OJG35394.1"/>
    </source>
</evidence>
<dbReference type="PANTHER" id="PTHR36108">
    <property type="entry name" value="COLOSSIN-B-RELATED"/>
    <property type="match status" value="1"/>
</dbReference>
<accession>A0A1L8SU81</accession>
<sequence>MEKGLPKGKSGIQTFDKTTGEALPGAVYRLTDAEGNKTERRTNQRGQLILTDLTKQYYTVEQLKAPAGYHANSQPQAIDLTKKQQHLTFFNQRKNDTVIVTVRDVERGTVLPKTSFILTQDSKKIAKPQSDIYGRIVLADLAVGTYKLIQIKAAADYEVNPNKITFTVREAGNE</sequence>
<dbReference type="PANTHER" id="PTHR36108:SF13">
    <property type="entry name" value="COLOSSIN-B-RELATED"/>
    <property type="match status" value="1"/>
</dbReference>
<comment type="similarity">
    <text evidence="1">Belongs to the serine-aspartate repeat-containing protein (SDr) family.</text>
</comment>
<dbReference type="Proteomes" id="UP000183700">
    <property type="component" value="Unassembled WGS sequence"/>
</dbReference>
<reference evidence="5 6" key="1">
    <citation type="submission" date="2014-12" db="EMBL/GenBank/DDBJ databases">
        <title>Draft genome sequences of 29 type strains of Enterococci.</title>
        <authorList>
            <person name="Zhong Z."/>
            <person name="Sun Z."/>
            <person name="Liu W."/>
            <person name="Zhang W."/>
            <person name="Zhang H."/>
        </authorList>
    </citation>
    <scope>NUCLEOTIDE SEQUENCE [LARGE SCALE GENOMIC DNA]</scope>
    <source>
        <strain evidence="5 6">DSM 22802</strain>
    </source>
</reference>
<feature type="domain" description="SpaA-like prealbumin fold" evidence="4">
    <location>
        <begin position="101"/>
        <end position="172"/>
    </location>
</feature>
<keyword evidence="2" id="KW-0964">Secreted</keyword>
<dbReference type="AlphaFoldDB" id="A0A1L8SU81"/>
<name>A0A1L8SU81_9ENTE</name>
<evidence type="ECO:0000256" key="3">
    <source>
        <dbReference type="ARBA" id="ARBA00022729"/>
    </source>
</evidence>
<proteinExistence type="inferred from homology"/>
<keyword evidence="6" id="KW-1185">Reference proteome</keyword>
<protein>
    <recommendedName>
        <fullName evidence="4">SpaA-like prealbumin fold domain-containing protein</fullName>
    </recommendedName>
</protein>
<dbReference type="Gene3D" id="2.60.40.10">
    <property type="entry name" value="Immunoglobulins"/>
    <property type="match status" value="2"/>
</dbReference>
<dbReference type="InterPro" id="IPR041033">
    <property type="entry name" value="SpaA_PFL_dom_1"/>
</dbReference>
<evidence type="ECO:0000256" key="2">
    <source>
        <dbReference type="ARBA" id="ARBA00022525"/>
    </source>
</evidence>
<gene>
    <name evidence="5" type="ORF">RV00_GL002948</name>
</gene>
<dbReference type="Pfam" id="PF17802">
    <property type="entry name" value="SpaA"/>
    <property type="match status" value="2"/>
</dbReference>
<evidence type="ECO:0000256" key="1">
    <source>
        <dbReference type="ARBA" id="ARBA00007257"/>
    </source>
</evidence>